<evidence type="ECO:0000313" key="12">
    <source>
        <dbReference type="EMBL" id="GFQ70249.1"/>
    </source>
</evidence>
<dbReference type="GO" id="GO:0005886">
    <property type="term" value="C:plasma membrane"/>
    <property type="evidence" value="ECO:0007669"/>
    <property type="project" value="TreeGrafter"/>
</dbReference>
<comment type="similarity">
    <text evidence="2">Belongs to the G-protein coupled receptor 1 family.</text>
</comment>
<dbReference type="EMBL" id="BMAO01030783">
    <property type="protein sequence ID" value="GFQ70249.1"/>
    <property type="molecule type" value="Genomic_DNA"/>
</dbReference>
<evidence type="ECO:0000256" key="9">
    <source>
        <dbReference type="SAM" id="MobiDB-lite"/>
    </source>
</evidence>
<gene>
    <name evidence="12" type="primary">AVEN_266283_1</name>
    <name evidence="12" type="ORF">TNCT_294811</name>
</gene>
<name>A0A8X6KDE4_TRICU</name>
<evidence type="ECO:0000259" key="11">
    <source>
        <dbReference type="PROSITE" id="PS50262"/>
    </source>
</evidence>
<feature type="domain" description="G-protein coupled receptors family 1 profile" evidence="11">
    <location>
        <begin position="1"/>
        <end position="64"/>
    </location>
</feature>
<evidence type="ECO:0000256" key="7">
    <source>
        <dbReference type="ARBA" id="ARBA00023170"/>
    </source>
</evidence>
<keyword evidence="7" id="KW-0675">Receptor</keyword>
<sequence>VIKMVCIVLCVFVICWSPLQVTILYGIFWHSSSEHGELPYWFEGFQYCSMILAYFNSALNPLLYGGLNDNFRQSFCNVLKCEYARRPKRTHFSQKSRTPMMSALVGNPSSGRINGVGSSKRTYEMRSISSRKESNICT</sequence>
<comment type="subcellular location">
    <subcellularLocation>
        <location evidence="1">Membrane</location>
        <topology evidence="1">Multi-pass membrane protein</topology>
    </subcellularLocation>
</comment>
<dbReference type="Proteomes" id="UP000887116">
    <property type="component" value="Unassembled WGS sequence"/>
</dbReference>
<reference evidence="12" key="1">
    <citation type="submission" date="2020-07" db="EMBL/GenBank/DDBJ databases">
        <title>Multicomponent nature underlies the extraordinary mechanical properties of spider dragline silk.</title>
        <authorList>
            <person name="Kono N."/>
            <person name="Nakamura H."/>
            <person name="Mori M."/>
            <person name="Yoshida Y."/>
            <person name="Ohtoshi R."/>
            <person name="Malay A.D."/>
            <person name="Moran D.A.P."/>
            <person name="Tomita M."/>
            <person name="Numata K."/>
            <person name="Arakawa K."/>
        </authorList>
    </citation>
    <scope>NUCLEOTIDE SEQUENCE</scope>
</reference>
<evidence type="ECO:0000256" key="1">
    <source>
        <dbReference type="ARBA" id="ARBA00004141"/>
    </source>
</evidence>
<evidence type="ECO:0000256" key="4">
    <source>
        <dbReference type="ARBA" id="ARBA00022989"/>
    </source>
</evidence>
<dbReference type="InterPro" id="IPR000276">
    <property type="entry name" value="GPCR_Rhodpsn"/>
</dbReference>
<accession>A0A8X6KDE4</accession>
<dbReference type="OrthoDB" id="6422801at2759"/>
<keyword evidence="13" id="KW-1185">Reference proteome</keyword>
<evidence type="ECO:0000256" key="8">
    <source>
        <dbReference type="ARBA" id="ARBA00023224"/>
    </source>
</evidence>
<keyword evidence="6 10" id="KW-0472">Membrane</keyword>
<dbReference type="PANTHER" id="PTHR45695:SF9">
    <property type="entry name" value="LEUCOKININ RECEPTOR"/>
    <property type="match status" value="1"/>
</dbReference>
<feature type="transmembrane region" description="Helical" evidence="10">
    <location>
        <begin position="7"/>
        <end position="29"/>
    </location>
</feature>
<feature type="compositionally biased region" description="Polar residues" evidence="9">
    <location>
        <begin position="107"/>
        <end position="120"/>
    </location>
</feature>
<evidence type="ECO:0000256" key="3">
    <source>
        <dbReference type="ARBA" id="ARBA00022692"/>
    </source>
</evidence>
<dbReference type="GO" id="GO:0004930">
    <property type="term" value="F:G protein-coupled receptor activity"/>
    <property type="evidence" value="ECO:0007669"/>
    <property type="project" value="UniProtKB-KW"/>
</dbReference>
<comment type="caution">
    <text evidence="12">The sequence shown here is derived from an EMBL/GenBank/DDBJ whole genome shotgun (WGS) entry which is preliminary data.</text>
</comment>
<dbReference type="Gene3D" id="1.20.1070.10">
    <property type="entry name" value="Rhodopsin 7-helix transmembrane proteins"/>
    <property type="match status" value="1"/>
</dbReference>
<dbReference type="Pfam" id="PF00001">
    <property type="entry name" value="7tm_1"/>
    <property type="match status" value="1"/>
</dbReference>
<dbReference type="PROSITE" id="PS50262">
    <property type="entry name" value="G_PROTEIN_RECEP_F1_2"/>
    <property type="match status" value="1"/>
</dbReference>
<evidence type="ECO:0000256" key="10">
    <source>
        <dbReference type="SAM" id="Phobius"/>
    </source>
</evidence>
<proteinExistence type="inferred from homology"/>
<evidence type="ECO:0000313" key="13">
    <source>
        <dbReference type="Proteomes" id="UP000887116"/>
    </source>
</evidence>
<keyword evidence="8" id="KW-0807">Transducer</keyword>
<dbReference type="AlphaFoldDB" id="A0A8X6KDE4"/>
<evidence type="ECO:0000256" key="2">
    <source>
        <dbReference type="ARBA" id="ARBA00010663"/>
    </source>
</evidence>
<evidence type="ECO:0000256" key="6">
    <source>
        <dbReference type="ARBA" id="ARBA00023136"/>
    </source>
</evidence>
<keyword evidence="5" id="KW-0297">G-protein coupled receptor</keyword>
<dbReference type="InterPro" id="IPR017452">
    <property type="entry name" value="GPCR_Rhodpsn_7TM"/>
</dbReference>
<feature type="non-terminal residue" evidence="12">
    <location>
        <position position="1"/>
    </location>
</feature>
<feature type="transmembrane region" description="Helical" evidence="10">
    <location>
        <begin position="44"/>
        <end position="64"/>
    </location>
</feature>
<dbReference type="SUPFAM" id="SSF81321">
    <property type="entry name" value="Family A G protein-coupled receptor-like"/>
    <property type="match status" value="1"/>
</dbReference>
<organism evidence="12 13">
    <name type="scientific">Trichonephila clavata</name>
    <name type="common">Joro spider</name>
    <name type="synonym">Nephila clavata</name>
    <dbReference type="NCBI Taxonomy" id="2740835"/>
    <lineage>
        <taxon>Eukaryota</taxon>
        <taxon>Metazoa</taxon>
        <taxon>Ecdysozoa</taxon>
        <taxon>Arthropoda</taxon>
        <taxon>Chelicerata</taxon>
        <taxon>Arachnida</taxon>
        <taxon>Araneae</taxon>
        <taxon>Araneomorphae</taxon>
        <taxon>Entelegynae</taxon>
        <taxon>Araneoidea</taxon>
        <taxon>Nephilidae</taxon>
        <taxon>Trichonephila</taxon>
    </lineage>
</organism>
<evidence type="ECO:0000256" key="5">
    <source>
        <dbReference type="ARBA" id="ARBA00023040"/>
    </source>
</evidence>
<keyword evidence="4 10" id="KW-1133">Transmembrane helix</keyword>
<protein>
    <recommendedName>
        <fullName evidence="11">G-protein coupled receptors family 1 profile domain-containing protein</fullName>
    </recommendedName>
</protein>
<dbReference type="PANTHER" id="PTHR45695">
    <property type="entry name" value="LEUCOKININ RECEPTOR-RELATED"/>
    <property type="match status" value="1"/>
</dbReference>
<keyword evidence="3 10" id="KW-0812">Transmembrane</keyword>
<dbReference type="PRINTS" id="PR00237">
    <property type="entry name" value="GPCRRHODOPSN"/>
</dbReference>
<feature type="region of interest" description="Disordered" evidence="9">
    <location>
        <begin position="107"/>
        <end position="138"/>
    </location>
</feature>